<dbReference type="STRING" id="1499967.U27_00673"/>
<proteinExistence type="predicted"/>
<keyword evidence="3" id="KW-0808">Transferase</keyword>
<organism evidence="6">
    <name type="scientific">Vecturithrix granuli</name>
    <dbReference type="NCBI Taxonomy" id="1499967"/>
    <lineage>
        <taxon>Bacteria</taxon>
        <taxon>Candidatus Moduliflexota</taxon>
        <taxon>Candidatus Vecturitrichia</taxon>
        <taxon>Candidatus Vecturitrichales</taxon>
        <taxon>Candidatus Vecturitrichaceae</taxon>
        <taxon>Candidatus Vecturithrix</taxon>
    </lineage>
</organism>
<dbReference type="EC" id="2.1.1.72" evidence="1"/>
<dbReference type="EMBL" id="DF820474">
    <property type="protein sequence ID" value="GAK60775.1"/>
    <property type="molecule type" value="Genomic_DNA"/>
</dbReference>
<dbReference type="GO" id="GO:0032259">
    <property type="term" value="P:methylation"/>
    <property type="evidence" value="ECO:0007669"/>
    <property type="project" value="UniProtKB-KW"/>
</dbReference>
<dbReference type="eggNOG" id="COG1002">
    <property type="taxonomic scope" value="Bacteria"/>
</dbReference>
<evidence type="ECO:0000259" key="5">
    <source>
        <dbReference type="Pfam" id="PF20473"/>
    </source>
</evidence>
<comment type="catalytic activity">
    <reaction evidence="4">
        <text>a 2'-deoxyadenosine in DNA + S-adenosyl-L-methionine = an N(6)-methyl-2'-deoxyadenosine in DNA + S-adenosyl-L-homocysteine + H(+)</text>
        <dbReference type="Rhea" id="RHEA:15197"/>
        <dbReference type="Rhea" id="RHEA-COMP:12418"/>
        <dbReference type="Rhea" id="RHEA-COMP:12419"/>
        <dbReference type="ChEBI" id="CHEBI:15378"/>
        <dbReference type="ChEBI" id="CHEBI:57856"/>
        <dbReference type="ChEBI" id="CHEBI:59789"/>
        <dbReference type="ChEBI" id="CHEBI:90615"/>
        <dbReference type="ChEBI" id="CHEBI:90616"/>
        <dbReference type="EC" id="2.1.1.72"/>
    </reaction>
</comment>
<dbReference type="AlphaFoldDB" id="A0A081C870"/>
<dbReference type="InterPro" id="IPR046816">
    <property type="entry name" value="MmeI_Mtase"/>
</dbReference>
<dbReference type="HOGENOM" id="CLU_357048_0_0_0"/>
<dbReference type="PANTHER" id="PTHR33841:SF1">
    <property type="entry name" value="DNA METHYLTRANSFERASE A"/>
    <property type="match status" value="1"/>
</dbReference>
<dbReference type="Proteomes" id="UP000030661">
    <property type="component" value="Unassembled WGS sequence"/>
</dbReference>
<name>A0A081C870_VECG1</name>
<keyword evidence="2" id="KW-0489">Methyltransferase</keyword>
<dbReference type="Gene3D" id="3.40.50.150">
    <property type="entry name" value="Vaccinia Virus protein VP39"/>
    <property type="match status" value="1"/>
</dbReference>
<feature type="domain" description="MmeI-like DNA-methyltransferase" evidence="5">
    <location>
        <begin position="538"/>
        <end position="637"/>
    </location>
</feature>
<evidence type="ECO:0000256" key="2">
    <source>
        <dbReference type="ARBA" id="ARBA00022603"/>
    </source>
</evidence>
<protein>
    <recommendedName>
        <fullName evidence="1">site-specific DNA-methyltransferase (adenine-specific)</fullName>
        <ecNumber evidence="1">2.1.1.72</ecNumber>
    </recommendedName>
</protein>
<gene>
    <name evidence="6" type="ORF">U27_00673</name>
</gene>
<dbReference type="SUPFAM" id="SSF53335">
    <property type="entry name" value="S-adenosyl-L-methionine-dependent methyltransferases"/>
    <property type="match status" value="1"/>
</dbReference>
<keyword evidence="7" id="KW-1185">Reference proteome</keyword>
<dbReference type="PANTHER" id="PTHR33841">
    <property type="entry name" value="DNA METHYLTRANSFERASE YEEA-RELATED"/>
    <property type="match status" value="1"/>
</dbReference>
<dbReference type="InterPro" id="IPR050953">
    <property type="entry name" value="N4_N6_ade-DNA_methylase"/>
</dbReference>
<evidence type="ECO:0000313" key="6">
    <source>
        <dbReference type="EMBL" id="GAK60775.1"/>
    </source>
</evidence>
<reference evidence="6" key="1">
    <citation type="journal article" date="2015" name="PeerJ">
        <title>First genomic representation of candidate bacterial phylum KSB3 points to enhanced environmental sensing as a trigger of wastewater bulking.</title>
        <authorList>
            <person name="Sekiguchi Y."/>
            <person name="Ohashi A."/>
            <person name="Parks D.H."/>
            <person name="Yamauchi T."/>
            <person name="Tyson G.W."/>
            <person name="Hugenholtz P."/>
        </authorList>
    </citation>
    <scope>NUCLEOTIDE SEQUENCE [LARGE SCALE GENOMIC DNA]</scope>
</reference>
<dbReference type="InterPro" id="IPR029063">
    <property type="entry name" value="SAM-dependent_MTases_sf"/>
</dbReference>
<sequence>MINNHYLFSSQFRSYLHAQELDDPAFFEGFVATVSSFLQAAATAELDALTQRVIAPILSQLQFANPPLETVPTAPAARYAYLYDGFPLTKQVSCVYVVPNSPPESRAVKFSSDMSSRLRSTSDIPLIERSRDEEHVQNFTALPPGRGQGWVLDVAEKGNFPAFDLIQLLQQANLEWGMLTNGMVWRLYSTRAPQPYEQYLEIDFSDAQPEDFKIFWQLFSLALFLTDEQEVTPLETYIAESQQEATVIEKHIKGNIEALLENICVGLLAYAGKDKQPLTEAEQQSYFENAVYLLFRLLFVLYAESRELLPAHDPAYQTISLQTLIWQAHAWKQAGLVNAAGVELWDGFRDLCDKIQFGDPQLNIPEYDGGLFDSREHPFLADPHNKVSNLYFVNVLDLLGYRAVRKETQPINYRDLSVRSLGSLYEGILEYKLFLATEELVLRGQTLIPRKDAGKVKKTERVIAPGQVYFAQAANERHDTGSYYTPEEVVNYMVQHSVRVGLEERWSAFQPTAARYEQEVRQAVSEDVRRALRRKFDQEVLNFVETQVLSFKVLDPAMGSGHFLVNALHAITHFILEVLQRGGDAAATSLLAHHNPAIDLTPALWRRKVVERCIFGVDLNPLAAELAKLSLWIASASAGKPLTFLNHHLKCGDSLLGIRLKDMLTYPGISQSDQFTIWDMIDKEKIGFIKNRFYQFLSHGSDEIHELLSKKEEYEEIANDPVLKNLKDIATLWSMISININNKKGLDLFDTPAIPYPEQNQYFKLIRTYAKLMNLLDTSKHISIA</sequence>
<evidence type="ECO:0000256" key="3">
    <source>
        <dbReference type="ARBA" id="ARBA00022679"/>
    </source>
</evidence>
<accession>A0A081C870</accession>
<evidence type="ECO:0000256" key="1">
    <source>
        <dbReference type="ARBA" id="ARBA00011900"/>
    </source>
</evidence>
<dbReference type="GO" id="GO:0009007">
    <property type="term" value="F:site-specific DNA-methyltransferase (adenine-specific) activity"/>
    <property type="evidence" value="ECO:0007669"/>
    <property type="project" value="UniProtKB-EC"/>
</dbReference>
<dbReference type="PRINTS" id="PR00507">
    <property type="entry name" value="N12N6MTFRASE"/>
</dbReference>
<dbReference type="Pfam" id="PF20473">
    <property type="entry name" value="MmeI_Mtase"/>
    <property type="match status" value="1"/>
</dbReference>
<evidence type="ECO:0000313" key="7">
    <source>
        <dbReference type="Proteomes" id="UP000030661"/>
    </source>
</evidence>
<evidence type="ECO:0000256" key="4">
    <source>
        <dbReference type="ARBA" id="ARBA00047942"/>
    </source>
</evidence>